<keyword evidence="3" id="KW-0694">RNA-binding</keyword>
<dbReference type="InterPro" id="IPR029063">
    <property type="entry name" value="SAM-dependent_MTases_sf"/>
</dbReference>
<dbReference type="Proteomes" id="UP000234384">
    <property type="component" value="Unassembled WGS sequence"/>
</dbReference>
<evidence type="ECO:0000256" key="2">
    <source>
        <dbReference type="ARBA" id="ARBA00022679"/>
    </source>
</evidence>
<dbReference type="Pfam" id="PF22020">
    <property type="entry name" value="RlmL_1st"/>
    <property type="match status" value="1"/>
</dbReference>
<dbReference type="Pfam" id="PF01170">
    <property type="entry name" value="UPF0020"/>
    <property type="match status" value="1"/>
</dbReference>
<dbReference type="SUPFAM" id="SSF53335">
    <property type="entry name" value="S-adenosyl-L-methionine-dependent methyltransferases"/>
    <property type="match status" value="1"/>
</dbReference>
<evidence type="ECO:0000256" key="3">
    <source>
        <dbReference type="PROSITE-ProRule" id="PRU00529"/>
    </source>
</evidence>
<feature type="domain" description="THUMP" evidence="4">
    <location>
        <begin position="44"/>
        <end position="155"/>
    </location>
</feature>
<dbReference type="OrthoDB" id="9809404at2"/>
<evidence type="ECO:0000313" key="5">
    <source>
        <dbReference type="EMBL" id="PKY90309.1"/>
    </source>
</evidence>
<evidence type="ECO:0000313" key="6">
    <source>
        <dbReference type="Proteomes" id="UP000234384"/>
    </source>
</evidence>
<evidence type="ECO:0000256" key="1">
    <source>
        <dbReference type="ARBA" id="ARBA00022603"/>
    </source>
</evidence>
<dbReference type="GO" id="GO:0070043">
    <property type="term" value="F:rRNA (guanine-N7-)-methyltransferase activity"/>
    <property type="evidence" value="ECO:0007669"/>
    <property type="project" value="TreeGrafter"/>
</dbReference>
<protein>
    <submittedName>
        <fullName evidence="5">RNA methyltransferase</fullName>
    </submittedName>
</protein>
<dbReference type="Gene3D" id="3.40.50.150">
    <property type="entry name" value="Vaccinia Virus protein VP39"/>
    <property type="match status" value="1"/>
</dbReference>
<dbReference type="RefSeq" id="WP_101953935.1">
    <property type="nucleotide sequence ID" value="NZ_PKHE01000004.1"/>
</dbReference>
<proteinExistence type="predicted"/>
<name>A0A2I1K3U2_9LACT</name>
<gene>
    <name evidence="5" type="ORF">CYJ57_02435</name>
</gene>
<dbReference type="InterPro" id="IPR002052">
    <property type="entry name" value="DNA_methylase_N6_adenine_CS"/>
</dbReference>
<dbReference type="Gene3D" id="3.30.2130.30">
    <property type="match status" value="1"/>
</dbReference>
<reference evidence="5 6" key="1">
    <citation type="submission" date="2017-12" db="EMBL/GenBank/DDBJ databases">
        <title>Phylogenetic diversity of female urinary microbiome.</title>
        <authorList>
            <person name="Thomas-White K."/>
            <person name="Wolfe A.J."/>
        </authorList>
    </citation>
    <scope>NUCLEOTIDE SEQUENCE [LARGE SCALE GENOMIC DNA]</scope>
    <source>
        <strain evidence="5 6">UMB0898</strain>
    </source>
</reference>
<dbReference type="PRINTS" id="PR00507">
    <property type="entry name" value="N12N6MTFRASE"/>
</dbReference>
<dbReference type="PROSITE" id="PS51165">
    <property type="entry name" value="THUMP"/>
    <property type="match status" value="1"/>
</dbReference>
<dbReference type="CDD" id="cd11715">
    <property type="entry name" value="THUMP_AdoMetMT"/>
    <property type="match status" value="1"/>
</dbReference>
<dbReference type="InterPro" id="IPR000241">
    <property type="entry name" value="RlmKL-like_Mtase"/>
</dbReference>
<dbReference type="InterPro" id="IPR004114">
    <property type="entry name" value="THUMP_dom"/>
</dbReference>
<keyword evidence="1 5" id="KW-0489">Methyltransferase</keyword>
<dbReference type="EMBL" id="PKHE01000004">
    <property type="protein sequence ID" value="PKY90309.1"/>
    <property type="molecule type" value="Genomic_DNA"/>
</dbReference>
<dbReference type="PANTHER" id="PTHR47313">
    <property type="entry name" value="RIBOSOMAL RNA LARGE SUBUNIT METHYLTRANSFERASE K/L"/>
    <property type="match status" value="1"/>
</dbReference>
<dbReference type="PROSITE" id="PS01261">
    <property type="entry name" value="UPF0020"/>
    <property type="match status" value="1"/>
</dbReference>
<dbReference type="InterPro" id="IPR054170">
    <property type="entry name" value="RlmL_1st"/>
</dbReference>
<dbReference type="PROSITE" id="PS00092">
    <property type="entry name" value="N6_MTASE"/>
    <property type="match status" value="1"/>
</dbReference>
<accession>A0A2I1K3U2</accession>
<dbReference type="GO" id="GO:0003723">
    <property type="term" value="F:RNA binding"/>
    <property type="evidence" value="ECO:0007669"/>
    <property type="project" value="UniProtKB-UniRule"/>
</dbReference>
<dbReference type="Pfam" id="PF02926">
    <property type="entry name" value="THUMP"/>
    <property type="match status" value="1"/>
</dbReference>
<keyword evidence="2 5" id="KW-0808">Transferase</keyword>
<comment type="caution">
    <text evidence="5">The sequence shown here is derived from an EMBL/GenBank/DDBJ whole genome shotgun (WGS) entry which is preliminary data.</text>
</comment>
<dbReference type="GO" id="GO:0008990">
    <property type="term" value="F:rRNA (guanine-N2-)-methyltransferase activity"/>
    <property type="evidence" value="ECO:0007669"/>
    <property type="project" value="TreeGrafter"/>
</dbReference>
<dbReference type="PANTHER" id="PTHR47313:SF1">
    <property type="entry name" value="RIBOSOMAL RNA LARGE SUBUNIT METHYLTRANSFERASE K_L"/>
    <property type="match status" value="1"/>
</dbReference>
<organism evidence="5 6">
    <name type="scientific">Falseniella ignava</name>
    <dbReference type="NCBI Taxonomy" id="137730"/>
    <lineage>
        <taxon>Bacteria</taxon>
        <taxon>Bacillati</taxon>
        <taxon>Bacillota</taxon>
        <taxon>Bacilli</taxon>
        <taxon>Lactobacillales</taxon>
        <taxon>Aerococcaceae</taxon>
        <taxon>Falseniella</taxon>
    </lineage>
</organism>
<dbReference type="InterPro" id="IPR053943">
    <property type="entry name" value="RlmKL-like_Mtase_CS"/>
</dbReference>
<dbReference type="AlphaFoldDB" id="A0A2I1K3U2"/>
<sequence length="381" mass="43683">MQQYQLIATAAAGIEGLVAKELQALGYETQTENGLVKFQGNAHDIARTNLWLRTADRVKILYGEFQAKTFESLFDQTYALPWEDIIPLDGEFPVSGKSIKSTLHSVPNVQRIVKKAISKKLQDYYHRRQFLPETGDYYPIEVAIRKDVVRITLDASGTSLFKRGYREEKGGAPLKENMAAALIQLTTWYPDRPLYDPMCGSGTILIEAALMGHNIAPGLYRHFAAEKWQLLNQTENPWEQQRIEARQSINHDVALQLYGSDIDHRMIEIAKANADQAGVGESIQFKQMQINDFYPTDEYALLITNPPYGDRLMDEESVHELYRTMGERLNPLTTWSKYILTSDDDFETYYGQVANKKRKLYNGALKVTYYQFWSQSNRSHN</sequence>
<evidence type="ECO:0000259" key="4">
    <source>
        <dbReference type="PROSITE" id="PS51165"/>
    </source>
</evidence>